<keyword evidence="2" id="KW-1185">Reference proteome</keyword>
<accession>A0AB36FX55</accession>
<sequence length="42" mass="5093">MHIFENLIVLYSTRNLLYLKRLKYSIKIQRIGTAKLYTGRTY</sequence>
<evidence type="ECO:0000313" key="1">
    <source>
        <dbReference type="EMBL" id="OES33521.1"/>
    </source>
</evidence>
<organism evidence="1 2">
    <name type="scientific">Alteromonas macleodii</name>
    <name type="common">Pseudoalteromonas macleodii</name>
    <dbReference type="NCBI Taxonomy" id="28108"/>
    <lineage>
        <taxon>Bacteria</taxon>
        <taxon>Pseudomonadati</taxon>
        <taxon>Pseudomonadota</taxon>
        <taxon>Gammaproteobacteria</taxon>
        <taxon>Alteromonadales</taxon>
        <taxon>Alteromonadaceae</taxon>
        <taxon>Alteromonas/Salinimonas group</taxon>
        <taxon>Alteromonas</taxon>
    </lineage>
</organism>
<dbReference type="AlphaFoldDB" id="A0AB36FX55"/>
<protein>
    <submittedName>
        <fullName evidence="1">Uncharacterized protein</fullName>
    </submittedName>
</protein>
<gene>
    <name evidence="1" type="ORF">BFV95_1594</name>
</gene>
<proteinExistence type="predicted"/>
<reference evidence="1 2" key="1">
    <citation type="submission" date="2016-09" db="EMBL/GenBank/DDBJ databases">
        <title>Draft Genome Sequence of four Alteromonas macleodii strains isolated from copper coupons and grown long-term at elevated copper levels.</title>
        <authorList>
            <person name="Cusick K."/>
            <person name="Dale J."/>
            <person name="Little B."/>
            <person name="Biffinger J."/>
        </authorList>
    </citation>
    <scope>NUCLEOTIDE SEQUENCE [LARGE SCALE GENOMIC DNA]</scope>
    <source>
        <strain evidence="1 2">KCP01</strain>
    </source>
</reference>
<evidence type="ECO:0000313" key="2">
    <source>
        <dbReference type="Proteomes" id="UP000095392"/>
    </source>
</evidence>
<dbReference type="Proteomes" id="UP000095392">
    <property type="component" value="Unassembled WGS sequence"/>
</dbReference>
<comment type="caution">
    <text evidence="1">The sequence shown here is derived from an EMBL/GenBank/DDBJ whole genome shotgun (WGS) entry which is preliminary data.</text>
</comment>
<name>A0AB36FX55_ALTMA</name>
<dbReference type="EMBL" id="MIPY01000008">
    <property type="protein sequence ID" value="OES33521.1"/>
    <property type="molecule type" value="Genomic_DNA"/>
</dbReference>